<evidence type="ECO:0000313" key="1">
    <source>
        <dbReference type="EMBL" id="ACS15386.1"/>
    </source>
</evidence>
<protein>
    <recommendedName>
        <fullName evidence="2">DUF2961 domain-containing protein</fullName>
    </recommendedName>
</protein>
<dbReference type="Gene3D" id="2.60.120.1390">
    <property type="match status" value="1"/>
</dbReference>
<evidence type="ECO:0008006" key="2">
    <source>
        <dbReference type="Google" id="ProtNLM"/>
    </source>
</evidence>
<dbReference type="AlphaFoldDB" id="C5HLA8"/>
<proteinExistence type="predicted"/>
<dbReference type="InterPro" id="IPR021345">
    <property type="entry name" value="DUF2961"/>
</dbReference>
<accession>C5HLA8</accession>
<name>C5HLA8_9BACT</name>
<reference evidence="1" key="1">
    <citation type="journal article" date="2010" name="FEMS Microbiol. Ecol.">
        <title>Novel lipolytic genes from the microbial metagenomic library of the South China Sea marine sediment.</title>
        <authorList>
            <person name="Hu Y."/>
            <person name="Fu C."/>
            <person name="Huang Y."/>
            <person name="Yin Y."/>
            <person name="Cheng G."/>
            <person name="Lei F."/>
            <person name="Lu N."/>
            <person name="Li J."/>
            <person name="Ashforth E.J."/>
            <person name="Zhang L."/>
            <person name="Zhu B."/>
        </authorList>
    </citation>
    <scope>NUCLEOTIDE SEQUENCE</scope>
</reference>
<dbReference type="EMBL" id="FJ483464">
    <property type="protein sequence ID" value="ACS15386.1"/>
    <property type="molecule type" value="Genomic_DNA"/>
</dbReference>
<organism evidence="1">
    <name type="scientific">uncultured bacterium FLS12</name>
    <dbReference type="NCBI Taxonomy" id="651659"/>
    <lineage>
        <taxon>Bacteria</taxon>
        <taxon>environmental samples</taxon>
    </lineage>
</organism>
<dbReference type="Pfam" id="PF11175">
    <property type="entry name" value="DUF2961"/>
    <property type="match status" value="1"/>
</dbReference>
<sequence length="512" mass="57611">MKRLLHRWLVLFLHLRQISTPTWRRESGAGRQLCHSPCAAAILCPFGGGVSILRAHERNVMKTIRFTTLVLVAAAMLAGCAHTQPKDRLSDSFFSDMMYLKPGHQSARASSWNETGKNRDMKAINPGDTLVLADLEGAGCIRHIYFTIAGGPHYMRDLVLRMWWDGEEHPSVEAPFGDFFGLGHERVVLFKSLLVTVNEGGNGYSGTHGFNCYFPMPFARGAKLTLSNEGPRRIGAVWYHVDYELFDDLPDQVGRFHAQWRRENPTVIVPPQEPDRANLDGKDNYVILDAQGTGNLAGYFLHVENLNKGWYGEGDDMIFIDGEDWPPSFHGTGSEEIFGGGACPNTRYTGPYTGYHLVASPGFAGKQSMYRFFANDPIRFDESIRVTIEHGTGNNLANDYTSTAFWYQTEPHAPHPPLPPVPDRYARTGDDPYEVAYQRLNEFKRKMGEITVAARQGRVPFDIDTWAEAFIEQSVRLPKKLDEREYDDVITTCDAWIARLNGLIEKGNATEQ</sequence>